<protein>
    <submittedName>
        <fullName evidence="1">Uncharacterized protein</fullName>
    </submittedName>
</protein>
<reference evidence="1" key="1">
    <citation type="journal article" date="2014" name="Front. Microbiol.">
        <title>High frequency of phylogenetically diverse reductive dehalogenase-homologous genes in deep subseafloor sedimentary metagenomes.</title>
        <authorList>
            <person name="Kawai M."/>
            <person name="Futagami T."/>
            <person name="Toyoda A."/>
            <person name="Takaki Y."/>
            <person name="Nishi S."/>
            <person name="Hori S."/>
            <person name="Arai W."/>
            <person name="Tsubouchi T."/>
            <person name="Morono Y."/>
            <person name="Uchiyama I."/>
            <person name="Ito T."/>
            <person name="Fujiyama A."/>
            <person name="Inagaki F."/>
            <person name="Takami H."/>
        </authorList>
    </citation>
    <scope>NUCLEOTIDE SEQUENCE</scope>
    <source>
        <strain evidence="1">Expedition CK06-06</strain>
    </source>
</reference>
<dbReference type="EMBL" id="BARV01022082">
    <property type="protein sequence ID" value="GAI18384.1"/>
    <property type="molecule type" value="Genomic_DNA"/>
</dbReference>
<proteinExistence type="predicted"/>
<feature type="non-terminal residue" evidence="1">
    <location>
        <position position="31"/>
    </location>
</feature>
<evidence type="ECO:0000313" key="1">
    <source>
        <dbReference type="EMBL" id="GAI18384.1"/>
    </source>
</evidence>
<dbReference type="AlphaFoldDB" id="X1NI71"/>
<name>X1NI71_9ZZZZ</name>
<gene>
    <name evidence="1" type="ORF">S06H3_36450</name>
</gene>
<sequence length="31" mass="3492">MKIVVPVHRLPMTTGREKAIVGGVLRRVIHQ</sequence>
<accession>X1NI71</accession>
<organism evidence="1">
    <name type="scientific">marine sediment metagenome</name>
    <dbReference type="NCBI Taxonomy" id="412755"/>
    <lineage>
        <taxon>unclassified sequences</taxon>
        <taxon>metagenomes</taxon>
        <taxon>ecological metagenomes</taxon>
    </lineage>
</organism>
<comment type="caution">
    <text evidence="1">The sequence shown here is derived from an EMBL/GenBank/DDBJ whole genome shotgun (WGS) entry which is preliminary data.</text>
</comment>